<dbReference type="WBParaSite" id="TCNE_0000792301-mRNA-1">
    <property type="protein sequence ID" value="TCNE_0000792301-mRNA-1"/>
    <property type="gene ID" value="TCNE_0000792301"/>
</dbReference>
<reference evidence="3" key="1">
    <citation type="submission" date="2016-06" db="UniProtKB">
        <authorList>
            <consortium name="WormBaseParasite"/>
        </authorList>
    </citation>
    <scope>IDENTIFICATION</scope>
</reference>
<organism evidence="2 3">
    <name type="scientific">Toxocara canis</name>
    <name type="common">Canine roundworm</name>
    <dbReference type="NCBI Taxonomy" id="6265"/>
    <lineage>
        <taxon>Eukaryota</taxon>
        <taxon>Metazoa</taxon>
        <taxon>Ecdysozoa</taxon>
        <taxon>Nematoda</taxon>
        <taxon>Chromadorea</taxon>
        <taxon>Rhabditida</taxon>
        <taxon>Spirurina</taxon>
        <taxon>Ascaridomorpha</taxon>
        <taxon>Ascaridoidea</taxon>
        <taxon>Toxocaridae</taxon>
        <taxon>Toxocara</taxon>
    </lineage>
</organism>
<gene>
    <name evidence="1" type="ORF">TCNE_LOCUS7923</name>
</gene>
<keyword evidence="2" id="KW-1185">Reference proteome</keyword>
<proteinExistence type="predicted"/>
<evidence type="ECO:0000313" key="3">
    <source>
        <dbReference type="WBParaSite" id="TCNE_0000792301-mRNA-1"/>
    </source>
</evidence>
<evidence type="ECO:0000313" key="2">
    <source>
        <dbReference type="Proteomes" id="UP000050794"/>
    </source>
</evidence>
<protein>
    <submittedName>
        <fullName evidence="1 3">Uncharacterized protein</fullName>
    </submittedName>
</protein>
<dbReference type="EMBL" id="UYWY01019785">
    <property type="protein sequence ID" value="VDM39244.1"/>
    <property type="molecule type" value="Genomic_DNA"/>
</dbReference>
<name>A0A183UHF3_TOXCA</name>
<evidence type="ECO:0000313" key="1">
    <source>
        <dbReference type="EMBL" id="VDM39244.1"/>
    </source>
</evidence>
<reference evidence="1 2" key="2">
    <citation type="submission" date="2018-11" db="EMBL/GenBank/DDBJ databases">
        <authorList>
            <consortium name="Pathogen Informatics"/>
        </authorList>
    </citation>
    <scope>NUCLEOTIDE SEQUENCE [LARGE SCALE GENOMIC DNA]</scope>
</reference>
<sequence>MNLLSSYLRGCAKDCEGSRDVRVSASVERLIDTRSTLGIQDAASGVHSGMSCVARSHNTDAAQQSS</sequence>
<dbReference type="AlphaFoldDB" id="A0A183UHF3"/>
<dbReference type="Proteomes" id="UP000050794">
    <property type="component" value="Unassembled WGS sequence"/>
</dbReference>
<accession>A0A183UHF3</accession>